<gene>
    <name evidence="1" type="ORF">BAY60_32075</name>
</gene>
<organism evidence="1 2">
    <name type="scientific">Prauserella muralis</name>
    <dbReference type="NCBI Taxonomy" id="588067"/>
    <lineage>
        <taxon>Bacteria</taxon>
        <taxon>Bacillati</taxon>
        <taxon>Actinomycetota</taxon>
        <taxon>Actinomycetes</taxon>
        <taxon>Pseudonocardiales</taxon>
        <taxon>Pseudonocardiaceae</taxon>
        <taxon>Prauserella</taxon>
    </lineage>
</organism>
<accession>A0A2V4AHL3</accession>
<evidence type="ECO:0000313" key="2">
    <source>
        <dbReference type="Proteomes" id="UP000249915"/>
    </source>
</evidence>
<dbReference type="EMBL" id="MASW01000007">
    <property type="protein sequence ID" value="PXY19388.1"/>
    <property type="molecule type" value="Genomic_DNA"/>
</dbReference>
<dbReference type="AlphaFoldDB" id="A0A2V4AHL3"/>
<dbReference type="RefSeq" id="WP_112285317.1">
    <property type="nucleotide sequence ID" value="NZ_MASW01000007.1"/>
</dbReference>
<evidence type="ECO:0000313" key="1">
    <source>
        <dbReference type="EMBL" id="PXY19388.1"/>
    </source>
</evidence>
<name>A0A2V4AHL3_9PSEU</name>
<sequence>MIDVWTLVRFVHVVGAALWVGGQLTLTAVVLPPVRALLGLEQRATLLRSVGRRFAVVTMAVLLPSQIATGWLLAWRHGVTWQSLAEPGYGRVLVAKLTLFALVMAATSVHGIAQGKGRPRLARTASVAALTGSLGVVLLATGLVGG</sequence>
<comment type="caution">
    <text evidence="1">The sequence shown here is derived from an EMBL/GenBank/DDBJ whole genome shotgun (WGS) entry which is preliminary data.</text>
</comment>
<keyword evidence="2" id="KW-1185">Reference proteome</keyword>
<dbReference type="Proteomes" id="UP000249915">
    <property type="component" value="Unassembled WGS sequence"/>
</dbReference>
<protein>
    <submittedName>
        <fullName evidence="1">Uncharacterized protein</fullName>
    </submittedName>
</protein>
<reference evidence="1 2" key="1">
    <citation type="submission" date="2016-07" db="EMBL/GenBank/DDBJ databases">
        <title>Draft genome sequence of Prauserella muralis DSM 45305, isolated from a mould-covered wall in an indoor environment.</title>
        <authorList>
            <person name="Ruckert C."/>
            <person name="Albersmeier A."/>
            <person name="Jiang C.-L."/>
            <person name="Jiang Y."/>
            <person name="Kalinowski J."/>
            <person name="Schneider O."/>
            <person name="Winkler A."/>
            <person name="Zotchev S.B."/>
        </authorList>
    </citation>
    <scope>NUCLEOTIDE SEQUENCE [LARGE SCALE GENOMIC DNA]</scope>
    <source>
        <strain evidence="1 2">DSM 45305</strain>
    </source>
</reference>
<proteinExistence type="predicted"/>
<dbReference type="OrthoDB" id="4629737at2"/>